<dbReference type="InterPro" id="IPR008889">
    <property type="entry name" value="VQ"/>
</dbReference>
<sequence>MSRRNAEPVKITFINTEYVETDATSFKSVVQKLTGKDSTIATEPKSGRVGSKVGMSRGGTGELVRVCREGCRSRILIGCSRSSRLWTTSIGFVRTEFNRIVHVLLLLLIV</sequence>
<feature type="domain" description="VQ" evidence="1">
    <location>
        <begin position="14"/>
        <end position="39"/>
    </location>
</feature>
<name>A0A834L3K2_RHOSS</name>
<evidence type="ECO:0000259" key="1">
    <source>
        <dbReference type="Pfam" id="PF05678"/>
    </source>
</evidence>
<evidence type="ECO:0000313" key="2">
    <source>
        <dbReference type="EMBL" id="KAF7112668.1"/>
    </source>
</evidence>
<dbReference type="InterPro" id="IPR039608">
    <property type="entry name" value="VQ_1/10"/>
</dbReference>
<dbReference type="AlphaFoldDB" id="A0A834L3K2"/>
<dbReference type="Proteomes" id="UP000626092">
    <property type="component" value="Unassembled WGS sequence"/>
</dbReference>
<evidence type="ECO:0000313" key="3">
    <source>
        <dbReference type="Proteomes" id="UP000626092"/>
    </source>
</evidence>
<dbReference type="Pfam" id="PF05678">
    <property type="entry name" value="VQ"/>
    <property type="match status" value="1"/>
</dbReference>
<reference evidence="2" key="1">
    <citation type="submission" date="2019-11" db="EMBL/GenBank/DDBJ databases">
        <authorList>
            <person name="Liu Y."/>
            <person name="Hou J."/>
            <person name="Li T.-Q."/>
            <person name="Guan C.-H."/>
            <person name="Wu X."/>
            <person name="Wu H.-Z."/>
            <person name="Ling F."/>
            <person name="Zhang R."/>
            <person name="Shi X.-G."/>
            <person name="Ren J.-P."/>
            <person name="Chen E.-F."/>
            <person name="Sun J.-M."/>
        </authorList>
    </citation>
    <scope>NUCLEOTIDE SEQUENCE</scope>
    <source>
        <strain evidence="2">Adult_tree_wgs_1</strain>
        <tissue evidence="2">Leaves</tissue>
    </source>
</reference>
<gene>
    <name evidence="2" type="ORF">RHSIM_RhsimUnG0204300</name>
</gene>
<protein>
    <recommendedName>
        <fullName evidence="1">VQ domain-containing protein</fullName>
    </recommendedName>
</protein>
<accession>A0A834L3K2</accession>
<dbReference type="OrthoDB" id="691083at2759"/>
<proteinExistence type="predicted"/>
<comment type="caution">
    <text evidence="2">The sequence shown here is derived from an EMBL/GenBank/DDBJ whole genome shotgun (WGS) entry which is preliminary data.</text>
</comment>
<dbReference type="EMBL" id="WJXA01000453">
    <property type="protein sequence ID" value="KAF7112668.1"/>
    <property type="molecule type" value="Genomic_DNA"/>
</dbReference>
<keyword evidence="3" id="KW-1185">Reference proteome</keyword>
<dbReference type="PANTHER" id="PTHR34777:SF1">
    <property type="entry name" value="VQ MOTIF-CONTAINING PROTEIN 10"/>
    <property type="match status" value="1"/>
</dbReference>
<dbReference type="PANTHER" id="PTHR34777">
    <property type="entry name" value="VQ MOTIF-CONTAINING PROTEIN 10"/>
    <property type="match status" value="1"/>
</dbReference>
<organism evidence="2 3">
    <name type="scientific">Rhododendron simsii</name>
    <name type="common">Sims's rhododendron</name>
    <dbReference type="NCBI Taxonomy" id="118357"/>
    <lineage>
        <taxon>Eukaryota</taxon>
        <taxon>Viridiplantae</taxon>
        <taxon>Streptophyta</taxon>
        <taxon>Embryophyta</taxon>
        <taxon>Tracheophyta</taxon>
        <taxon>Spermatophyta</taxon>
        <taxon>Magnoliopsida</taxon>
        <taxon>eudicotyledons</taxon>
        <taxon>Gunneridae</taxon>
        <taxon>Pentapetalae</taxon>
        <taxon>asterids</taxon>
        <taxon>Ericales</taxon>
        <taxon>Ericaceae</taxon>
        <taxon>Ericoideae</taxon>
        <taxon>Rhodoreae</taxon>
        <taxon>Rhododendron</taxon>
    </lineage>
</organism>